<organism evidence="3 4">
    <name type="scientific">Mycena chlorophos</name>
    <name type="common">Agaric fungus</name>
    <name type="synonym">Agaricus chlorophos</name>
    <dbReference type="NCBI Taxonomy" id="658473"/>
    <lineage>
        <taxon>Eukaryota</taxon>
        <taxon>Fungi</taxon>
        <taxon>Dikarya</taxon>
        <taxon>Basidiomycota</taxon>
        <taxon>Agaricomycotina</taxon>
        <taxon>Agaricomycetes</taxon>
        <taxon>Agaricomycetidae</taxon>
        <taxon>Agaricales</taxon>
        <taxon>Marasmiineae</taxon>
        <taxon>Mycenaceae</taxon>
        <taxon>Mycena</taxon>
    </lineage>
</organism>
<feature type="region of interest" description="Disordered" evidence="1">
    <location>
        <begin position="1"/>
        <end position="23"/>
    </location>
</feature>
<proteinExistence type="predicted"/>
<dbReference type="OrthoDB" id="3365698at2759"/>
<dbReference type="Gene3D" id="1.20.1280.50">
    <property type="match status" value="1"/>
</dbReference>
<dbReference type="SUPFAM" id="SSF81383">
    <property type="entry name" value="F-box domain"/>
    <property type="match status" value="1"/>
</dbReference>
<feature type="domain" description="F-box" evidence="2">
    <location>
        <begin position="202"/>
        <end position="271"/>
    </location>
</feature>
<evidence type="ECO:0000256" key="1">
    <source>
        <dbReference type="SAM" id="MobiDB-lite"/>
    </source>
</evidence>
<keyword evidence="4" id="KW-1185">Reference proteome</keyword>
<dbReference type="EMBL" id="JACAZE010000011">
    <property type="protein sequence ID" value="KAF7304294.1"/>
    <property type="molecule type" value="Genomic_DNA"/>
</dbReference>
<dbReference type="Pfam" id="PF12937">
    <property type="entry name" value="F-box-like"/>
    <property type="match status" value="1"/>
</dbReference>
<name>A0A8H6SRW2_MYCCL</name>
<evidence type="ECO:0000259" key="2">
    <source>
        <dbReference type="PROSITE" id="PS50181"/>
    </source>
</evidence>
<feature type="region of interest" description="Disordered" evidence="1">
    <location>
        <begin position="77"/>
        <end position="107"/>
    </location>
</feature>
<dbReference type="InterPro" id="IPR001810">
    <property type="entry name" value="F-box_dom"/>
</dbReference>
<evidence type="ECO:0000313" key="3">
    <source>
        <dbReference type="EMBL" id="KAF7304294.1"/>
    </source>
</evidence>
<reference evidence="3" key="1">
    <citation type="submission" date="2020-05" db="EMBL/GenBank/DDBJ databases">
        <title>Mycena genomes resolve the evolution of fungal bioluminescence.</title>
        <authorList>
            <person name="Tsai I.J."/>
        </authorList>
    </citation>
    <scope>NUCLEOTIDE SEQUENCE</scope>
    <source>
        <strain evidence="3">110903Hualien_Pintung</strain>
    </source>
</reference>
<dbReference type="InterPro" id="IPR036047">
    <property type="entry name" value="F-box-like_dom_sf"/>
</dbReference>
<dbReference type="Proteomes" id="UP000613580">
    <property type="component" value="Unassembled WGS sequence"/>
</dbReference>
<evidence type="ECO:0000313" key="4">
    <source>
        <dbReference type="Proteomes" id="UP000613580"/>
    </source>
</evidence>
<gene>
    <name evidence="3" type="ORF">HMN09_00831200</name>
</gene>
<dbReference type="AlphaFoldDB" id="A0A8H6SRW2"/>
<comment type="caution">
    <text evidence="3">The sequence shown here is derived from an EMBL/GenBank/DDBJ whole genome shotgun (WGS) entry which is preliminary data.</text>
</comment>
<dbReference type="PROSITE" id="PS50181">
    <property type="entry name" value="FBOX"/>
    <property type="match status" value="1"/>
</dbReference>
<protein>
    <submittedName>
        <fullName evidence="3">Ubiquitin-conjugating enzyme e2</fullName>
    </submittedName>
</protein>
<sequence length="683" mass="76819">MPFWGDEAGIDHNKPVPKHGKLARPSIGGVVHGWLRVLLKKKLGGDVGLSFATGSALWAPGKTRMFRGMVSFWNGAPRGPRDEDRAPLAHGVPVEEEGGHGKKRRAADDVISTLCHQPPSGPMHQPTQNTLVDSVSQLRDLVRTPGSPNESDLTKFREELVSKMEALGKCEAAIVHEREILRKLEEERKSLLWCIGACKAMVAPVRRLPDEVLREIFALVPPVGQLYLIWESPTKENDWHAVAKTHLLRLARVCSRWRRVVQSSPSLWADIKLDMDVWPYDNRRARYIDALRRTLQLSGECSLDVDLAGTPTRDVADMLADSCIRWRHLRLSLSEAERAESVSLFAGRMSSLRTASIKFRSSGIALAWTIPRQPVYADLFGPNTELQHLYLSLPVGLHISPFPWANLRSLHIKPSSDYAIDDVLDVLNEIPEMERDLVLNLDIGHYEIKRPFGKPPRDPILSQTNILHLQSISSESLASLMSCLTLLRLRELRVWSQRSNIKISPERFSGLCARSSLHNTLTSLDVVFIQIGSADLLCCLRELAALESLACADHPMHSGWRSGLIRKKERRAATTQVLDNNLLRGLGAFEHGQGKVIEVAPRLKRFTFVANLRFNPRLLRDLVHQRRSATVASEGLEFELGIGLPSQRSGSAKRERQYEVIQEQMQPLVEQGVLRMLQYRPKL</sequence>
<accession>A0A8H6SRW2</accession>